<evidence type="ECO:0000313" key="5">
    <source>
        <dbReference type="Proteomes" id="UP000218598"/>
    </source>
</evidence>
<evidence type="ECO:0000259" key="3">
    <source>
        <dbReference type="PROSITE" id="PS50977"/>
    </source>
</evidence>
<dbReference type="SUPFAM" id="SSF48498">
    <property type="entry name" value="Tetracyclin repressor-like, C-terminal domain"/>
    <property type="match status" value="1"/>
</dbReference>
<organism evidence="4 5">
    <name type="scientific">Brachybacterium alimentarium</name>
    <dbReference type="NCBI Taxonomy" id="47845"/>
    <lineage>
        <taxon>Bacteria</taxon>
        <taxon>Bacillati</taxon>
        <taxon>Actinomycetota</taxon>
        <taxon>Actinomycetes</taxon>
        <taxon>Micrococcales</taxon>
        <taxon>Dermabacteraceae</taxon>
        <taxon>Brachybacterium</taxon>
    </lineage>
</organism>
<dbReference type="AlphaFoldDB" id="A0A2A3YEI5"/>
<gene>
    <name evidence="4" type="ORF">CIK66_18085</name>
</gene>
<dbReference type="EMBL" id="NRGR01000044">
    <property type="protein sequence ID" value="PCC37651.1"/>
    <property type="molecule type" value="Genomic_DNA"/>
</dbReference>
<comment type="caution">
    <text evidence="4">The sequence shown here is derived from an EMBL/GenBank/DDBJ whole genome shotgun (WGS) entry which is preliminary data.</text>
</comment>
<accession>A0A2A3YEI5</accession>
<evidence type="ECO:0000313" key="4">
    <source>
        <dbReference type="EMBL" id="PCC37651.1"/>
    </source>
</evidence>
<evidence type="ECO:0000256" key="1">
    <source>
        <dbReference type="ARBA" id="ARBA00023125"/>
    </source>
</evidence>
<dbReference type="PROSITE" id="PS50977">
    <property type="entry name" value="HTH_TETR_2"/>
    <property type="match status" value="1"/>
</dbReference>
<dbReference type="InterPro" id="IPR009057">
    <property type="entry name" value="Homeodomain-like_sf"/>
</dbReference>
<protein>
    <submittedName>
        <fullName evidence="4">TetR family transcriptional regulator</fullName>
    </submittedName>
</protein>
<dbReference type="OrthoDB" id="329481at2"/>
<evidence type="ECO:0000256" key="2">
    <source>
        <dbReference type="PROSITE-ProRule" id="PRU00335"/>
    </source>
</evidence>
<proteinExistence type="predicted"/>
<reference evidence="4 5" key="1">
    <citation type="journal article" date="2017" name="Elife">
        <title>Extensive horizontal gene transfer in cheese-associated bacteria.</title>
        <authorList>
            <person name="Bonham K.S."/>
            <person name="Wolfe B.E."/>
            <person name="Dutton R.J."/>
        </authorList>
    </citation>
    <scope>NUCLEOTIDE SEQUENCE [LARGE SCALE GENOMIC DNA]</scope>
    <source>
        <strain evidence="4 5">341_9</strain>
    </source>
</reference>
<name>A0A2A3YEI5_9MICO</name>
<dbReference type="GO" id="GO:0003677">
    <property type="term" value="F:DNA binding"/>
    <property type="evidence" value="ECO:0007669"/>
    <property type="project" value="UniProtKB-UniRule"/>
</dbReference>
<dbReference type="Gene3D" id="1.10.357.10">
    <property type="entry name" value="Tetracycline Repressor, domain 2"/>
    <property type="match status" value="1"/>
</dbReference>
<dbReference type="Proteomes" id="UP000218598">
    <property type="component" value="Unassembled WGS sequence"/>
</dbReference>
<dbReference type="Pfam" id="PF00440">
    <property type="entry name" value="TetR_N"/>
    <property type="match status" value="1"/>
</dbReference>
<dbReference type="RefSeq" id="WP_096197969.1">
    <property type="nucleotide sequence ID" value="NZ_JBQQGT010000070.1"/>
</dbReference>
<dbReference type="InterPro" id="IPR036271">
    <property type="entry name" value="Tet_transcr_reg_TetR-rel_C_sf"/>
</dbReference>
<dbReference type="SUPFAM" id="SSF46689">
    <property type="entry name" value="Homeodomain-like"/>
    <property type="match status" value="1"/>
</dbReference>
<sequence>MGYWDHRKPVRRARAVDVEAIARESVELLDAGGLRALTIRAVAARLGVAPASLYSRLESVDDLFDLALDRALSDDEHVQRGMREMGIHDLMLALHHHLLRHPWACQVIGFRAPRGPGYLRLSERMCSLLTDANVPNPLSTSYALSNFVIGSATTAPVSDDERFRPVDPSIAPLYAQLHAEHVVSAHQIVAVGLAALLQSDLTAQPDA</sequence>
<keyword evidence="1 2" id="KW-0238">DNA-binding</keyword>
<feature type="domain" description="HTH tetR-type" evidence="3">
    <location>
        <begin position="15"/>
        <end position="75"/>
    </location>
</feature>
<keyword evidence="5" id="KW-1185">Reference proteome</keyword>
<dbReference type="InterPro" id="IPR001647">
    <property type="entry name" value="HTH_TetR"/>
</dbReference>
<feature type="DNA-binding region" description="H-T-H motif" evidence="2">
    <location>
        <begin position="38"/>
        <end position="57"/>
    </location>
</feature>